<dbReference type="GO" id="GO:0032259">
    <property type="term" value="P:methylation"/>
    <property type="evidence" value="ECO:0007669"/>
    <property type="project" value="UniProtKB-KW"/>
</dbReference>
<evidence type="ECO:0000256" key="1">
    <source>
        <dbReference type="ARBA" id="ARBA00022603"/>
    </source>
</evidence>
<dbReference type="Gene3D" id="1.10.287.1350">
    <property type="match status" value="1"/>
</dbReference>
<dbReference type="Pfam" id="PF00891">
    <property type="entry name" value="Methyltransf_2"/>
    <property type="match status" value="1"/>
</dbReference>
<keyword evidence="3" id="KW-0949">S-adenosyl-L-methionine</keyword>
<keyword evidence="8" id="KW-1185">Reference proteome</keyword>
<dbReference type="SUPFAM" id="SSF53335">
    <property type="entry name" value="S-adenosyl-L-methionine-dependent methyltransferases"/>
    <property type="match status" value="1"/>
</dbReference>
<dbReference type="Pfam" id="PF08100">
    <property type="entry name" value="Dimerisation"/>
    <property type="match status" value="1"/>
</dbReference>
<evidence type="ECO:0000256" key="2">
    <source>
        <dbReference type="ARBA" id="ARBA00022679"/>
    </source>
</evidence>
<dbReference type="InterPro" id="IPR012967">
    <property type="entry name" value="COMT_dimerisation"/>
</dbReference>
<dbReference type="Proteomes" id="UP000295431">
    <property type="component" value="Unassembled WGS sequence"/>
</dbReference>
<dbReference type="InterPro" id="IPR036388">
    <property type="entry name" value="WH-like_DNA-bd_sf"/>
</dbReference>
<protein>
    <submittedName>
        <fullName evidence="7">Methyltransferase</fullName>
    </submittedName>
</protein>
<feature type="domain" description="O-methyltransferase dimerisation" evidence="6">
    <location>
        <begin position="8"/>
        <end position="78"/>
    </location>
</feature>
<evidence type="ECO:0000256" key="4">
    <source>
        <dbReference type="PIRSR" id="PIRSR005739-1"/>
    </source>
</evidence>
<reference evidence="7 8" key="1">
    <citation type="submission" date="2019-03" db="EMBL/GenBank/DDBJ databases">
        <title>Draft genome sequences of novel Actinobacteria.</title>
        <authorList>
            <person name="Sahin N."/>
            <person name="Ay H."/>
            <person name="Saygin H."/>
        </authorList>
    </citation>
    <scope>NUCLEOTIDE SEQUENCE [LARGE SCALE GENOMIC DNA]</scope>
    <source>
        <strain evidence="7 8">DSM 45347</strain>
    </source>
</reference>
<comment type="caution">
    <text evidence="7">The sequence shown here is derived from an EMBL/GenBank/DDBJ whole genome shotgun (WGS) entry which is preliminary data.</text>
</comment>
<dbReference type="CDD" id="cd02440">
    <property type="entry name" value="AdoMet_MTases"/>
    <property type="match status" value="1"/>
</dbReference>
<organism evidence="7 8">
    <name type="scientific">Actinomadura bangladeshensis</name>
    <dbReference type="NCBI Taxonomy" id="453573"/>
    <lineage>
        <taxon>Bacteria</taxon>
        <taxon>Bacillati</taxon>
        <taxon>Actinomycetota</taxon>
        <taxon>Actinomycetes</taxon>
        <taxon>Streptosporangiales</taxon>
        <taxon>Thermomonosporaceae</taxon>
        <taxon>Actinomadura</taxon>
    </lineage>
</organism>
<gene>
    <name evidence="7" type="ORF">E1284_11255</name>
</gene>
<evidence type="ECO:0000259" key="6">
    <source>
        <dbReference type="Pfam" id="PF08100"/>
    </source>
</evidence>
<dbReference type="Gene3D" id="3.40.50.150">
    <property type="entry name" value="Vaccinia Virus protein VP39"/>
    <property type="match status" value="1"/>
</dbReference>
<evidence type="ECO:0000313" key="8">
    <source>
        <dbReference type="Proteomes" id="UP000295431"/>
    </source>
</evidence>
<keyword evidence="1 7" id="KW-0489">Methyltransferase</keyword>
<dbReference type="InterPro" id="IPR001077">
    <property type="entry name" value="COMT_C"/>
</dbReference>
<evidence type="ECO:0000313" key="7">
    <source>
        <dbReference type="EMBL" id="TDC16828.1"/>
    </source>
</evidence>
<dbReference type="RefSeq" id="WP_131938980.1">
    <property type="nucleotide sequence ID" value="NZ_BAAAMX010000024.1"/>
</dbReference>
<evidence type="ECO:0000259" key="5">
    <source>
        <dbReference type="Pfam" id="PF00891"/>
    </source>
</evidence>
<dbReference type="InterPro" id="IPR036390">
    <property type="entry name" value="WH_DNA-bd_sf"/>
</dbReference>
<dbReference type="GO" id="GO:0008171">
    <property type="term" value="F:O-methyltransferase activity"/>
    <property type="evidence" value="ECO:0007669"/>
    <property type="project" value="InterPro"/>
</dbReference>
<evidence type="ECO:0000256" key="3">
    <source>
        <dbReference type="ARBA" id="ARBA00022691"/>
    </source>
</evidence>
<dbReference type="Gene3D" id="1.10.10.10">
    <property type="entry name" value="Winged helix-like DNA-binding domain superfamily/Winged helix DNA-binding domain"/>
    <property type="match status" value="1"/>
</dbReference>
<feature type="domain" description="O-methyltransferase C-terminal" evidence="5">
    <location>
        <begin position="107"/>
        <end position="313"/>
    </location>
</feature>
<dbReference type="PANTHER" id="PTHR43712:SF2">
    <property type="entry name" value="O-METHYLTRANSFERASE CICE"/>
    <property type="match status" value="1"/>
</dbReference>
<dbReference type="PIRSF" id="PIRSF005739">
    <property type="entry name" value="O-mtase"/>
    <property type="match status" value="1"/>
</dbReference>
<dbReference type="AlphaFoldDB" id="A0A4R4P3B7"/>
<sequence>MMSRSPLMDLAFGYMPAQIVHVAAELGLADALADGPRSSGDLAKEIGAHAPSLHRLLRGLAALGAVQQRERDLFALTAEGQRLRTGAPDSVRALIRLFCGPDVWRSWGDMAETVRTGEYAWKRVTGRTSFESFASDPELAATFNEAMAEHTRAVAPGFIEAHDFSRYGTVADLGGGDGTLLAAILRAHRNVRGLLFDLPAGLAAAAGTLGDAAGRVEIVPGDFFESVPGGADAYVLKSVLHDWSDEKAAAILRNVRRAMRPDARLVILEQVMPEIVTPETAGIVRNDLNMLVATGGCERTEAGFRDLLEAAGFTGVSFTGPLPPSAYHVIEAGPGR</sequence>
<dbReference type="GO" id="GO:0046983">
    <property type="term" value="F:protein dimerization activity"/>
    <property type="evidence" value="ECO:0007669"/>
    <property type="project" value="InterPro"/>
</dbReference>
<feature type="active site" description="Proton acceptor" evidence="4">
    <location>
        <position position="241"/>
    </location>
</feature>
<dbReference type="EMBL" id="SMJW01000043">
    <property type="protein sequence ID" value="TDC16828.1"/>
    <property type="molecule type" value="Genomic_DNA"/>
</dbReference>
<dbReference type="InterPro" id="IPR016461">
    <property type="entry name" value="COMT-like"/>
</dbReference>
<accession>A0A4R4P3B7</accession>
<proteinExistence type="predicted"/>
<dbReference type="PROSITE" id="PS51683">
    <property type="entry name" value="SAM_OMT_II"/>
    <property type="match status" value="1"/>
</dbReference>
<dbReference type="OrthoDB" id="4145676at2"/>
<dbReference type="InterPro" id="IPR029063">
    <property type="entry name" value="SAM-dependent_MTases_sf"/>
</dbReference>
<dbReference type="SUPFAM" id="SSF46785">
    <property type="entry name" value="Winged helix' DNA-binding domain"/>
    <property type="match status" value="1"/>
</dbReference>
<keyword evidence="2 7" id="KW-0808">Transferase</keyword>
<dbReference type="PANTHER" id="PTHR43712">
    <property type="entry name" value="PUTATIVE (AFU_ORTHOLOGUE AFUA_4G14580)-RELATED"/>
    <property type="match status" value="1"/>
</dbReference>
<name>A0A4R4P3B7_9ACTN</name>